<organism evidence="3 4">
    <name type="scientific">Kwoniella newhampshirensis</name>
    <dbReference type="NCBI Taxonomy" id="1651941"/>
    <lineage>
        <taxon>Eukaryota</taxon>
        <taxon>Fungi</taxon>
        <taxon>Dikarya</taxon>
        <taxon>Basidiomycota</taxon>
        <taxon>Agaricomycotina</taxon>
        <taxon>Tremellomycetes</taxon>
        <taxon>Tremellales</taxon>
        <taxon>Cryptococcaceae</taxon>
        <taxon>Kwoniella</taxon>
    </lineage>
</organism>
<proteinExistence type="predicted"/>
<dbReference type="RefSeq" id="XP_066805887.1">
    <property type="nucleotide sequence ID" value="XM_066943345.1"/>
</dbReference>
<evidence type="ECO:0000313" key="4">
    <source>
        <dbReference type="Proteomes" id="UP001388673"/>
    </source>
</evidence>
<feature type="coiled-coil region" evidence="1">
    <location>
        <begin position="135"/>
        <end position="162"/>
    </location>
</feature>
<keyword evidence="1" id="KW-0175">Coiled coil</keyword>
<evidence type="ECO:0000313" key="3">
    <source>
        <dbReference type="EMBL" id="KAK8869641.1"/>
    </source>
</evidence>
<dbReference type="Proteomes" id="UP001388673">
    <property type="component" value="Unassembled WGS sequence"/>
</dbReference>
<dbReference type="EMBL" id="JBCAWK010000001">
    <property type="protein sequence ID" value="KAK8869641.1"/>
    <property type="molecule type" value="Genomic_DNA"/>
</dbReference>
<keyword evidence="4" id="KW-1185">Reference proteome</keyword>
<sequence>MALDQVMVSEPLLALLAQYQVNLQTPVSIPASPQDVVNIGKVTASALVDRPLQNPLTVEIKLELIHLFLTLAINVIPSVNHPPSVHSPGSVRPVTNSNDDPGEGNNPGEGGSGNADEVPVEPGPGREGEVDVGRITAMEDDMKRFETTLNKMLEKQNQLVEEHTYTSTFTYNQFASTLNLPMRAMKINDRVWPSGLRTEYRHLTSWSSVQQLSPAALTAWLEFYDLKDRGPHSDHDQRLFLSVYLGGNLHVVTRLLGP</sequence>
<dbReference type="AlphaFoldDB" id="A0AAW0Z6G1"/>
<reference evidence="3 4" key="1">
    <citation type="journal article" date="2024" name="bioRxiv">
        <title>Comparative genomics of Cryptococcus and Kwoniella reveals pathogenesis evolution and contrasting karyotype dynamics via intercentromeric recombination or chromosome fusion.</title>
        <authorList>
            <person name="Coelho M.A."/>
            <person name="David-Palma M."/>
            <person name="Shea T."/>
            <person name="Bowers K."/>
            <person name="McGinley-Smith S."/>
            <person name="Mohammad A.W."/>
            <person name="Gnirke A."/>
            <person name="Yurkov A.M."/>
            <person name="Nowrousian M."/>
            <person name="Sun S."/>
            <person name="Cuomo C.A."/>
            <person name="Heitman J."/>
        </authorList>
    </citation>
    <scope>NUCLEOTIDE SEQUENCE [LARGE SCALE GENOMIC DNA]</scope>
    <source>
        <strain evidence="3 4">CBS 13917</strain>
    </source>
</reference>
<accession>A0AAW0Z6G1</accession>
<name>A0AAW0Z6G1_9TREE</name>
<evidence type="ECO:0000256" key="2">
    <source>
        <dbReference type="SAM" id="MobiDB-lite"/>
    </source>
</evidence>
<comment type="caution">
    <text evidence="3">The sequence shown here is derived from an EMBL/GenBank/DDBJ whole genome shotgun (WGS) entry which is preliminary data.</text>
</comment>
<gene>
    <name evidence="3" type="ORF">IAR55_000209</name>
</gene>
<evidence type="ECO:0000256" key="1">
    <source>
        <dbReference type="SAM" id="Coils"/>
    </source>
</evidence>
<feature type="region of interest" description="Disordered" evidence="2">
    <location>
        <begin position="82"/>
        <end position="130"/>
    </location>
</feature>
<dbReference type="GeneID" id="92177469"/>
<dbReference type="KEGG" id="kne:92177469"/>
<protein>
    <submittedName>
        <fullName evidence="3">Uncharacterized protein</fullName>
    </submittedName>
</protein>
<feature type="compositionally biased region" description="Low complexity" evidence="2">
    <location>
        <begin position="82"/>
        <end position="104"/>
    </location>
</feature>